<evidence type="ECO:0000256" key="9">
    <source>
        <dbReference type="PROSITE-ProRule" id="PRU01240"/>
    </source>
</evidence>
<dbReference type="EMBL" id="QUTC01009047">
    <property type="protein sequence ID" value="RHY42032.1"/>
    <property type="molecule type" value="Genomic_DNA"/>
</dbReference>
<dbReference type="InterPro" id="IPR000209">
    <property type="entry name" value="Peptidase_S8/S53_dom"/>
</dbReference>
<evidence type="ECO:0000313" key="12">
    <source>
        <dbReference type="Proteomes" id="UP000265716"/>
    </source>
</evidence>
<reference evidence="11 12" key="1">
    <citation type="submission" date="2018-08" db="EMBL/GenBank/DDBJ databases">
        <title>Aphanomyces genome sequencing and annotation.</title>
        <authorList>
            <person name="Minardi D."/>
            <person name="Oidtmann B."/>
            <person name="Van Der Giezen M."/>
            <person name="Studholme D.J."/>
        </authorList>
    </citation>
    <scope>NUCLEOTIDE SEQUENCE [LARGE SCALE GENOMIC DNA]</scope>
    <source>
        <strain evidence="11 12">SA</strain>
    </source>
</reference>
<keyword evidence="6" id="KW-1015">Disulfide bond</keyword>
<keyword evidence="2" id="KW-0645">Protease</keyword>
<evidence type="ECO:0000256" key="2">
    <source>
        <dbReference type="ARBA" id="ARBA00022670"/>
    </source>
</evidence>
<evidence type="ECO:0000256" key="3">
    <source>
        <dbReference type="ARBA" id="ARBA00022737"/>
    </source>
</evidence>
<evidence type="ECO:0000256" key="1">
    <source>
        <dbReference type="ARBA" id="ARBA00011073"/>
    </source>
</evidence>
<dbReference type="PROSITE" id="PS51892">
    <property type="entry name" value="SUBTILASE"/>
    <property type="match status" value="1"/>
</dbReference>
<evidence type="ECO:0000256" key="4">
    <source>
        <dbReference type="ARBA" id="ARBA00022801"/>
    </source>
</evidence>
<dbReference type="GO" id="GO:0004252">
    <property type="term" value="F:serine-type endopeptidase activity"/>
    <property type="evidence" value="ECO:0007669"/>
    <property type="project" value="UniProtKB-EC"/>
</dbReference>
<name>A0A397C9E7_APHAT</name>
<accession>A0A397C9E7</accession>
<comment type="caution">
    <text evidence="9">Lacks conserved residue(s) required for the propagation of feature annotation.</text>
</comment>
<dbReference type="EC" id="3.4.21.62" evidence="8"/>
<dbReference type="SMART" id="SM00223">
    <property type="entry name" value="APPLE"/>
    <property type="match status" value="1"/>
</dbReference>
<dbReference type="GO" id="GO:0005576">
    <property type="term" value="C:extracellular region"/>
    <property type="evidence" value="ECO:0007669"/>
    <property type="project" value="InterPro"/>
</dbReference>
<comment type="caution">
    <text evidence="11">The sequence shown here is derived from an EMBL/GenBank/DDBJ whole genome shotgun (WGS) entry which is preliminary data.</text>
</comment>
<dbReference type="InterPro" id="IPR003609">
    <property type="entry name" value="Pan_app"/>
</dbReference>
<evidence type="ECO:0000256" key="5">
    <source>
        <dbReference type="ARBA" id="ARBA00022825"/>
    </source>
</evidence>
<proteinExistence type="inferred from homology"/>
<protein>
    <recommendedName>
        <fullName evidence="8">subtilisin</fullName>
        <ecNumber evidence="8">3.4.21.62</ecNumber>
    </recommendedName>
</protein>
<evidence type="ECO:0000256" key="8">
    <source>
        <dbReference type="ARBA" id="ARBA00023619"/>
    </source>
</evidence>
<feature type="non-terminal residue" evidence="11">
    <location>
        <position position="1"/>
    </location>
</feature>
<keyword evidence="4" id="KW-0378">Hydrolase</keyword>
<dbReference type="Pfam" id="PF14295">
    <property type="entry name" value="PAN_4"/>
    <property type="match status" value="1"/>
</dbReference>
<dbReference type="Pfam" id="PF00082">
    <property type="entry name" value="Peptidase_S8"/>
    <property type="match status" value="1"/>
</dbReference>
<evidence type="ECO:0000259" key="10">
    <source>
        <dbReference type="PROSITE" id="PS50948"/>
    </source>
</evidence>
<evidence type="ECO:0000256" key="6">
    <source>
        <dbReference type="ARBA" id="ARBA00023157"/>
    </source>
</evidence>
<evidence type="ECO:0000313" key="11">
    <source>
        <dbReference type="EMBL" id="RHY42032.1"/>
    </source>
</evidence>
<dbReference type="SUPFAM" id="SSF52743">
    <property type="entry name" value="Subtilisin-like"/>
    <property type="match status" value="1"/>
</dbReference>
<dbReference type="InterPro" id="IPR000177">
    <property type="entry name" value="Apple"/>
</dbReference>
<comment type="similarity">
    <text evidence="1 9">Belongs to the peptidase S8 family.</text>
</comment>
<dbReference type="Proteomes" id="UP000265716">
    <property type="component" value="Unassembled WGS sequence"/>
</dbReference>
<dbReference type="PANTHER" id="PTHR43806">
    <property type="entry name" value="PEPTIDASE S8"/>
    <property type="match status" value="1"/>
</dbReference>
<dbReference type="InterPro" id="IPR036852">
    <property type="entry name" value="Peptidase_S8/S53_dom_sf"/>
</dbReference>
<feature type="domain" description="Apple" evidence="10">
    <location>
        <begin position="98"/>
        <end position="170"/>
    </location>
</feature>
<dbReference type="InterPro" id="IPR023828">
    <property type="entry name" value="Peptidase_S8_Ser-AS"/>
</dbReference>
<dbReference type="Gene3D" id="3.50.4.10">
    <property type="entry name" value="Hepatocyte Growth Factor"/>
    <property type="match status" value="1"/>
</dbReference>
<dbReference type="PROSITE" id="PS00138">
    <property type="entry name" value="SUBTILASE_SER"/>
    <property type="match status" value="1"/>
</dbReference>
<dbReference type="AlphaFoldDB" id="A0A397C9E7"/>
<organism evidence="11 12">
    <name type="scientific">Aphanomyces astaci</name>
    <name type="common">Crayfish plague agent</name>
    <dbReference type="NCBI Taxonomy" id="112090"/>
    <lineage>
        <taxon>Eukaryota</taxon>
        <taxon>Sar</taxon>
        <taxon>Stramenopiles</taxon>
        <taxon>Oomycota</taxon>
        <taxon>Saprolegniomycetes</taxon>
        <taxon>Saprolegniales</taxon>
        <taxon>Verrucalvaceae</taxon>
        <taxon>Aphanomyces</taxon>
    </lineage>
</organism>
<dbReference type="InterPro" id="IPR050131">
    <property type="entry name" value="Peptidase_S8_subtilisin-like"/>
</dbReference>
<gene>
    <name evidence="11" type="ORF">DYB38_012458</name>
</gene>
<dbReference type="PANTHER" id="PTHR43806:SF67">
    <property type="entry name" value="EGF-LIKE DOMAIN-CONTAINING PROTEIN"/>
    <property type="match status" value="1"/>
</dbReference>
<comment type="catalytic activity">
    <reaction evidence="7">
        <text>Hydrolysis of proteins with broad specificity for peptide bonds, and a preference for a large uncharged residue in P1. Hydrolyzes peptide amides.</text>
        <dbReference type="EC" id="3.4.21.62"/>
    </reaction>
</comment>
<sequence>GFNIRSASNDDDVSLSFYSGTSMAAPHVSGAIALYLSANEGATYDQVYMALTNNVDTDTLSPPNESCGGIPNMQYPNHVYGYGLLNIFKAVTAPPPTCTNWLDDMEFSGNDVKAVSQRTADDCCDECYNTPNCNTFTFTQDNDCTCRLKAVSGLKHTKGSKTVATGAKAGLLPAPAIAKPPSCGAVESNVGFEDQDVALIWAGQAADCCAECQSN</sequence>
<evidence type="ECO:0000256" key="7">
    <source>
        <dbReference type="ARBA" id="ARBA00023529"/>
    </source>
</evidence>
<keyword evidence="3" id="KW-0677">Repeat</keyword>
<dbReference type="Gene3D" id="3.40.50.200">
    <property type="entry name" value="Peptidase S8/S53 domain"/>
    <property type="match status" value="1"/>
</dbReference>
<dbReference type="PROSITE" id="PS50948">
    <property type="entry name" value="PAN"/>
    <property type="match status" value="1"/>
</dbReference>
<dbReference type="GO" id="GO:0006508">
    <property type="term" value="P:proteolysis"/>
    <property type="evidence" value="ECO:0007669"/>
    <property type="project" value="UniProtKB-KW"/>
</dbReference>
<keyword evidence="5" id="KW-0720">Serine protease</keyword>